<evidence type="ECO:0000313" key="3">
    <source>
        <dbReference type="Proteomes" id="UP000594262"/>
    </source>
</evidence>
<organism evidence="2 3">
    <name type="scientific">Clytia hemisphaerica</name>
    <dbReference type="NCBI Taxonomy" id="252671"/>
    <lineage>
        <taxon>Eukaryota</taxon>
        <taxon>Metazoa</taxon>
        <taxon>Cnidaria</taxon>
        <taxon>Hydrozoa</taxon>
        <taxon>Hydroidolina</taxon>
        <taxon>Leptothecata</taxon>
        <taxon>Obeliida</taxon>
        <taxon>Clytiidae</taxon>
        <taxon>Clytia</taxon>
    </lineage>
</organism>
<dbReference type="AlphaFoldDB" id="A0A7M5VGY9"/>
<keyword evidence="3" id="KW-1185">Reference proteome</keyword>
<dbReference type="InterPro" id="IPR002925">
    <property type="entry name" value="Dienelactn_hydro"/>
</dbReference>
<dbReference type="EnsemblMetazoa" id="CLYHEMT012575.1">
    <property type="protein sequence ID" value="CLYHEMP012575.1"/>
    <property type="gene ID" value="CLYHEMG012575"/>
</dbReference>
<dbReference type="GO" id="GO:0016787">
    <property type="term" value="F:hydrolase activity"/>
    <property type="evidence" value="ECO:0007669"/>
    <property type="project" value="InterPro"/>
</dbReference>
<dbReference type="SUPFAM" id="SSF53474">
    <property type="entry name" value="alpha/beta-Hydrolases"/>
    <property type="match status" value="1"/>
</dbReference>
<protein>
    <recommendedName>
        <fullName evidence="1">Dienelactone hydrolase domain-containing protein</fullName>
    </recommendedName>
</protein>
<dbReference type="InterPro" id="IPR029058">
    <property type="entry name" value="AB_hydrolase_fold"/>
</dbReference>
<dbReference type="OrthoDB" id="17560at2759"/>
<reference evidence="2" key="1">
    <citation type="submission" date="2021-01" db="UniProtKB">
        <authorList>
            <consortium name="EnsemblMetazoa"/>
        </authorList>
    </citation>
    <scope>IDENTIFICATION</scope>
</reference>
<dbReference type="GeneID" id="136807007"/>
<dbReference type="Proteomes" id="UP000594262">
    <property type="component" value="Unplaced"/>
</dbReference>
<dbReference type="PANTHER" id="PTHR17630">
    <property type="entry name" value="DIENELACTONE HYDROLASE"/>
    <property type="match status" value="1"/>
</dbReference>
<dbReference type="Gene3D" id="3.40.50.1820">
    <property type="entry name" value="alpha/beta hydrolase"/>
    <property type="match status" value="1"/>
</dbReference>
<evidence type="ECO:0000259" key="1">
    <source>
        <dbReference type="Pfam" id="PF01738"/>
    </source>
</evidence>
<evidence type="ECO:0000313" key="2">
    <source>
        <dbReference type="EnsemblMetazoa" id="CLYHEMP012575.1"/>
    </source>
</evidence>
<feature type="domain" description="Dienelactone hydrolase" evidence="1">
    <location>
        <begin position="39"/>
        <end position="247"/>
    </location>
</feature>
<dbReference type="PANTHER" id="PTHR17630:SF44">
    <property type="entry name" value="PROTEIN AIM2"/>
    <property type="match status" value="1"/>
</dbReference>
<accession>A0A7M5VGY9</accession>
<sequence length="249" mass="27193">MSEKCCPADSAAALSTTYQPKGVEIDLDGLKCYTNGKGGKSIIVFYDIFGYNGGRTKQICDQIADEGYYVILPDIYDGDFWPADKPIQPEPLSSWFKGFPWIPYQKERVDKVMAHLQEKGADQSIGCLGFCAGALSVFHLCANEKLKCGASCHPSVQLAGLFGSSPEALAKEIRCPQLLYPASGDLATYKQGGEVFSILQEKFADKFVAKEFVDMTHGWVSRGDIKDPKIAADVKSALDGVLSFFKANM</sequence>
<name>A0A7M5VGY9_9CNID</name>
<dbReference type="Pfam" id="PF01738">
    <property type="entry name" value="DLH"/>
    <property type="match status" value="1"/>
</dbReference>
<proteinExistence type="predicted"/>
<dbReference type="RefSeq" id="XP_066919685.1">
    <property type="nucleotide sequence ID" value="XM_067063584.1"/>
</dbReference>